<evidence type="ECO:0000313" key="5">
    <source>
        <dbReference type="EMBL" id="CUO21544.1"/>
    </source>
</evidence>
<dbReference type="CDD" id="cd02883">
    <property type="entry name" value="NUDIX_Hydrolase"/>
    <property type="match status" value="1"/>
</dbReference>
<comment type="similarity">
    <text evidence="3">Belongs to the Nudix hydrolase family.</text>
</comment>
<dbReference type="Pfam" id="PF00293">
    <property type="entry name" value="NUDIX"/>
    <property type="match status" value="1"/>
</dbReference>
<dbReference type="InterPro" id="IPR015797">
    <property type="entry name" value="NUDIX_hydrolase-like_dom_sf"/>
</dbReference>
<sequence>MEFPMHIVAAGALVTNERGEVLLVKNPYRGWEFPGGQIENGEDLIEGVTREVFEESGIIIKVDNLVGVYSNTKSYLGWDNETIVPTKVIFDFLATAEGGALKCSEESVEVGWFEKDKVLNMITEPWLLDRAEDMLKFNGEIVYRVYSSRPYEIFRETKL</sequence>
<evidence type="ECO:0000259" key="4">
    <source>
        <dbReference type="PROSITE" id="PS51462"/>
    </source>
</evidence>
<gene>
    <name evidence="5" type="ORF">ERS852471_01154</name>
</gene>
<dbReference type="PANTHER" id="PTHR43046:SF14">
    <property type="entry name" value="MUTT_NUDIX FAMILY PROTEIN"/>
    <property type="match status" value="1"/>
</dbReference>
<dbReference type="AlphaFoldDB" id="A0A174D7N4"/>
<dbReference type="EMBL" id="CYZX01000006">
    <property type="protein sequence ID" value="CUO21544.1"/>
    <property type="molecule type" value="Genomic_DNA"/>
</dbReference>
<evidence type="ECO:0000256" key="3">
    <source>
        <dbReference type="RuleBase" id="RU003476"/>
    </source>
</evidence>
<dbReference type="PROSITE" id="PS51462">
    <property type="entry name" value="NUDIX"/>
    <property type="match status" value="1"/>
</dbReference>
<evidence type="ECO:0000256" key="2">
    <source>
        <dbReference type="ARBA" id="ARBA00022801"/>
    </source>
</evidence>
<dbReference type="SUPFAM" id="SSF55811">
    <property type="entry name" value="Nudix"/>
    <property type="match status" value="1"/>
</dbReference>
<dbReference type="InterPro" id="IPR000086">
    <property type="entry name" value="NUDIX_hydrolase_dom"/>
</dbReference>
<feature type="domain" description="Nudix hydrolase" evidence="4">
    <location>
        <begin position="5"/>
        <end position="136"/>
    </location>
</feature>
<proteinExistence type="inferred from homology"/>
<evidence type="ECO:0000313" key="6">
    <source>
        <dbReference type="Proteomes" id="UP000095594"/>
    </source>
</evidence>
<dbReference type="Proteomes" id="UP000095594">
    <property type="component" value="Unassembled WGS sequence"/>
</dbReference>
<dbReference type="GO" id="GO:0016787">
    <property type="term" value="F:hydrolase activity"/>
    <property type="evidence" value="ECO:0007669"/>
    <property type="project" value="UniProtKB-KW"/>
</dbReference>
<reference evidence="5 6" key="1">
    <citation type="submission" date="2015-09" db="EMBL/GenBank/DDBJ databases">
        <authorList>
            <consortium name="Pathogen Informatics"/>
        </authorList>
    </citation>
    <scope>NUCLEOTIDE SEQUENCE [LARGE SCALE GENOMIC DNA]</scope>
    <source>
        <strain evidence="5 6">2789STDY5834856</strain>
    </source>
</reference>
<evidence type="ECO:0000256" key="1">
    <source>
        <dbReference type="ARBA" id="ARBA00001946"/>
    </source>
</evidence>
<dbReference type="OrthoDB" id="9816289at2"/>
<dbReference type="PROSITE" id="PS00893">
    <property type="entry name" value="NUDIX_BOX"/>
    <property type="match status" value="1"/>
</dbReference>
<dbReference type="RefSeq" id="WP_055264670.1">
    <property type="nucleotide sequence ID" value="NZ_CABIXQ010000006.1"/>
</dbReference>
<keyword evidence="2 3" id="KW-0378">Hydrolase</keyword>
<dbReference type="PRINTS" id="PR00502">
    <property type="entry name" value="NUDIXFAMILY"/>
</dbReference>
<dbReference type="InterPro" id="IPR020084">
    <property type="entry name" value="NUDIX_hydrolase_CS"/>
</dbReference>
<dbReference type="PANTHER" id="PTHR43046">
    <property type="entry name" value="GDP-MANNOSE MANNOSYL HYDROLASE"/>
    <property type="match status" value="1"/>
</dbReference>
<comment type="cofactor">
    <cofactor evidence="1">
        <name>Mg(2+)</name>
        <dbReference type="ChEBI" id="CHEBI:18420"/>
    </cofactor>
</comment>
<protein>
    <submittedName>
        <fullName evidence="5">NUDIX hydrolase</fullName>
    </submittedName>
</protein>
<name>A0A174D7N4_9CLOT</name>
<accession>A0A174D7N4</accession>
<dbReference type="Gene3D" id="3.90.79.10">
    <property type="entry name" value="Nucleoside Triphosphate Pyrophosphohydrolase"/>
    <property type="match status" value="1"/>
</dbReference>
<dbReference type="InterPro" id="IPR020476">
    <property type="entry name" value="Nudix_hydrolase"/>
</dbReference>
<organism evidence="5 6">
    <name type="scientific">Clostridium disporicum</name>
    <dbReference type="NCBI Taxonomy" id="84024"/>
    <lineage>
        <taxon>Bacteria</taxon>
        <taxon>Bacillati</taxon>
        <taxon>Bacillota</taxon>
        <taxon>Clostridia</taxon>
        <taxon>Eubacteriales</taxon>
        <taxon>Clostridiaceae</taxon>
        <taxon>Clostridium</taxon>
    </lineage>
</organism>